<dbReference type="Proteomes" id="UP001194714">
    <property type="component" value="Unassembled WGS sequence"/>
</dbReference>
<evidence type="ECO:0000313" key="1">
    <source>
        <dbReference type="EMBL" id="MBF5058883.1"/>
    </source>
</evidence>
<gene>
    <name evidence="1" type="ORF">NEPTK9_000383</name>
</gene>
<reference evidence="1 2" key="1">
    <citation type="submission" date="2020-01" db="EMBL/GenBank/DDBJ databases">
        <title>Draft genome sequence of Cand. Neptunochlamydia vexilliferae K9.</title>
        <authorList>
            <person name="Schulz F."/>
            <person name="Koestlbacher S."/>
            <person name="Wascher F."/>
            <person name="Pizzetti I."/>
            <person name="Horn M."/>
        </authorList>
    </citation>
    <scope>NUCLEOTIDE SEQUENCE [LARGE SCALE GENOMIC DNA]</scope>
    <source>
        <strain evidence="1 2">K9</strain>
    </source>
</reference>
<dbReference type="EMBL" id="JAAEJV010000005">
    <property type="protein sequence ID" value="MBF5058883.1"/>
    <property type="molecule type" value="Genomic_DNA"/>
</dbReference>
<comment type="caution">
    <text evidence="1">The sequence shown here is derived from an EMBL/GenBank/DDBJ whole genome shotgun (WGS) entry which is preliminary data.</text>
</comment>
<proteinExistence type="predicted"/>
<name>A0ABS0AXN0_9BACT</name>
<organism evidence="1 2">
    <name type="scientific">Candidatus Neptunichlamydia vexilliferae</name>
    <dbReference type="NCBI Taxonomy" id="1651774"/>
    <lineage>
        <taxon>Bacteria</taxon>
        <taxon>Pseudomonadati</taxon>
        <taxon>Chlamydiota</taxon>
        <taxon>Chlamydiia</taxon>
        <taxon>Parachlamydiales</taxon>
        <taxon>Simkaniaceae</taxon>
        <taxon>Candidatus Neptunichlamydia</taxon>
    </lineage>
</organism>
<sequence>MVQAAKFVKRTEKRSSVILQLALKHKEYQTALFFTTTNPSFSTFKKMFHSGIDLLFIEKLDQNKGDKDRKKND</sequence>
<keyword evidence="2" id="KW-1185">Reference proteome</keyword>
<protein>
    <submittedName>
        <fullName evidence="1">Uncharacterized protein</fullName>
    </submittedName>
</protein>
<accession>A0ABS0AXN0</accession>
<evidence type="ECO:0000313" key="2">
    <source>
        <dbReference type="Proteomes" id="UP001194714"/>
    </source>
</evidence>